<keyword evidence="1" id="KW-0732">Signal</keyword>
<dbReference type="Proteomes" id="UP000685013">
    <property type="component" value="Chromosome 13"/>
</dbReference>
<evidence type="ECO:0000313" key="3">
    <source>
        <dbReference type="Proteomes" id="UP000685013"/>
    </source>
</evidence>
<proteinExistence type="predicted"/>
<feature type="non-terminal residue" evidence="2">
    <location>
        <position position="1"/>
    </location>
</feature>
<evidence type="ECO:0000256" key="1">
    <source>
        <dbReference type="SAM" id="SignalP"/>
    </source>
</evidence>
<accession>A0AAV6MR85</accession>
<keyword evidence="3" id="KW-1185">Reference proteome</keyword>
<feature type="chain" id="PRO_5043831957" description="Secreted protein" evidence="1">
    <location>
        <begin position="19"/>
        <end position="87"/>
    </location>
</feature>
<evidence type="ECO:0000313" key="2">
    <source>
        <dbReference type="EMBL" id="KAG6584299.1"/>
    </source>
</evidence>
<comment type="caution">
    <text evidence="2">The sequence shown here is derived from an EMBL/GenBank/DDBJ whole genome shotgun (WGS) entry which is preliminary data.</text>
</comment>
<name>A0AAV6MR85_9ROSI</name>
<dbReference type="EMBL" id="JAGKQH010000013">
    <property type="protein sequence ID" value="KAG6584299.1"/>
    <property type="molecule type" value="Genomic_DNA"/>
</dbReference>
<sequence>MTTALAALQLAFLSPAASKKLAYPDSSLLYRVSLLFSKEGSCWCCFKVSGFQKHDDFARPNELTKDSDYSHRYRRRVTSAEFELLDA</sequence>
<reference evidence="2 3" key="1">
    <citation type="journal article" date="2021" name="Hortic Res">
        <title>The domestication of Cucurbita argyrosperma as revealed by the genome of its wild relative.</title>
        <authorList>
            <person name="Barrera-Redondo J."/>
            <person name="Sanchez-de la Vega G."/>
            <person name="Aguirre-Liguori J.A."/>
            <person name="Castellanos-Morales G."/>
            <person name="Gutierrez-Guerrero Y.T."/>
            <person name="Aguirre-Dugua X."/>
            <person name="Aguirre-Planter E."/>
            <person name="Tenaillon M.I."/>
            <person name="Lira-Saade R."/>
            <person name="Eguiarte L.E."/>
        </authorList>
    </citation>
    <scope>NUCLEOTIDE SEQUENCE [LARGE SCALE GENOMIC DNA]</scope>
    <source>
        <strain evidence="2">JBR-2021</strain>
    </source>
</reference>
<organism evidence="2 3">
    <name type="scientific">Cucurbita argyrosperma subsp. sororia</name>
    <dbReference type="NCBI Taxonomy" id="37648"/>
    <lineage>
        <taxon>Eukaryota</taxon>
        <taxon>Viridiplantae</taxon>
        <taxon>Streptophyta</taxon>
        <taxon>Embryophyta</taxon>
        <taxon>Tracheophyta</taxon>
        <taxon>Spermatophyta</taxon>
        <taxon>Magnoliopsida</taxon>
        <taxon>eudicotyledons</taxon>
        <taxon>Gunneridae</taxon>
        <taxon>Pentapetalae</taxon>
        <taxon>rosids</taxon>
        <taxon>fabids</taxon>
        <taxon>Cucurbitales</taxon>
        <taxon>Cucurbitaceae</taxon>
        <taxon>Cucurbiteae</taxon>
        <taxon>Cucurbita</taxon>
    </lineage>
</organism>
<feature type="signal peptide" evidence="1">
    <location>
        <begin position="1"/>
        <end position="18"/>
    </location>
</feature>
<dbReference type="AlphaFoldDB" id="A0AAV6MR85"/>
<gene>
    <name evidence="2" type="ORF">SDJN03_20231</name>
</gene>
<evidence type="ECO:0008006" key="4">
    <source>
        <dbReference type="Google" id="ProtNLM"/>
    </source>
</evidence>
<protein>
    <recommendedName>
        <fullName evidence="4">Secreted protein</fullName>
    </recommendedName>
</protein>